<sequence>MCHMKKRPIGTNKLAANKLVPEKKNTLERVTDGGAGYFHPPGGPTRGLGTERTHTQQPPSSQTALLCDSFMPKKGINFSETRQRRTNSVVIQEP</sequence>
<name>A0A834ILY8_RHYFE</name>
<dbReference type="AlphaFoldDB" id="A0A834ILY8"/>
<evidence type="ECO:0000256" key="1">
    <source>
        <dbReference type="SAM" id="MobiDB-lite"/>
    </source>
</evidence>
<organism evidence="2 3">
    <name type="scientific">Rhynchophorus ferrugineus</name>
    <name type="common">Red palm weevil</name>
    <name type="synonym">Curculio ferrugineus</name>
    <dbReference type="NCBI Taxonomy" id="354439"/>
    <lineage>
        <taxon>Eukaryota</taxon>
        <taxon>Metazoa</taxon>
        <taxon>Ecdysozoa</taxon>
        <taxon>Arthropoda</taxon>
        <taxon>Hexapoda</taxon>
        <taxon>Insecta</taxon>
        <taxon>Pterygota</taxon>
        <taxon>Neoptera</taxon>
        <taxon>Endopterygota</taxon>
        <taxon>Coleoptera</taxon>
        <taxon>Polyphaga</taxon>
        <taxon>Cucujiformia</taxon>
        <taxon>Curculionidae</taxon>
        <taxon>Dryophthorinae</taxon>
        <taxon>Rhynchophorus</taxon>
    </lineage>
</organism>
<protein>
    <submittedName>
        <fullName evidence="2">Uncharacterized protein</fullName>
    </submittedName>
</protein>
<evidence type="ECO:0000313" key="3">
    <source>
        <dbReference type="Proteomes" id="UP000625711"/>
    </source>
</evidence>
<reference evidence="2" key="1">
    <citation type="submission" date="2020-08" db="EMBL/GenBank/DDBJ databases">
        <title>Genome sequencing and assembly of the red palm weevil Rhynchophorus ferrugineus.</title>
        <authorList>
            <person name="Dias G.B."/>
            <person name="Bergman C.M."/>
            <person name="Manee M."/>
        </authorList>
    </citation>
    <scope>NUCLEOTIDE SEQUENCE</scope>
    <source>
        <strain evidence="2">AA-2017</strain>
        <tissue evidence="2">Whole larva</tissue>
    </source>
</reference>
<keyword evidence="3" id="KW-1185">Reference proteome</keyword>
<comment type="caution">
    <text evidence="2">The sequence shown here is derived from an EMBL/GenBank/DDBJ whole genome shotgun (WGS) entry which is preliminary data.</text>
</comment>
<accession>A0A834ILY8</accession>
<dbReference type="Proteomes" id="UP000625711">
    <property type="component" value="Unassembled WGS sequence"/>
</dbReference>
<gene>
    <name evidence="2" type="ORF">GWI33_006210</name>
</gene>
<proteinExistence type="predicted"/>
<feature type="compositionally biased region" description="Polar residues" evidence="1">
    <location>
        <begin position="55"/>
        <end position="64"/>
    </location>
</feature>
<feature type="region of interest" description="Disordered" evidence="1">
    <location>
        <begin position="30"/>
        <end position="94"/>
    </location>
</feature>
<dbReference type="EMBL" id="JAACXV010000309">
    <property type="protein sequence ID" value="KAF7280298.1"/>
    <property type="molecule type" value="Genomic_DNA"/>
</dbReference>
<evidence type="ECO:0000313" key="2">
    <source>
        <dbReference type="EMBL" id="KAF7280298.1"/>
    </source>
</evidence>